<evidence type="ECO:0000313" key="1">
    <source>
        <dbReference type="EMBL" id="WGE11134.1"/>
    </source>
</evidence>
<sequence>MTVSVGQYRTFYPRFIYGKRCYSLEYRQISRTFDLYRNGRLLGKYIHSDFVLLAVIRNITGYKGDEVPEKYRPLLQQVEKGFSLCYQGLVDE</sequence>
<organism evidence="1 2">
    <name type="scientific">Glaesserella parasuis</name>
    <name type="common">Haemophilus parasuis</name>
    <dbReference type="NCBI Taxonomy" id="738"/>
    <lineage>
        <taxon>Bacteria</taxon>
        <taxon>Pseudomonadati</taxon>
        <taxon>Pseudomonadota</taxon>
        <taxon>Gammaproteobacteria</taxon>
        <taxon>Pasteurellales</taxon>
        <taxon>Pasteurellaceae</taxon>
        <taxon>Glaesserella</taxon>
    </lineage>
</organism>
<protein>
    <submittedName>
        <fullName evidence="1">Uncharacterized protein</fullName>
    </submittedName>
</protein>
<dbReference type="AlphaFoldDB" id="A0A084EX62"/>
<name>A0A084EX62_GLAPU</name>
<evidence type="ECO:0000313" key="2">
    <source>
        <dbReference type="Proteomes" id="UP001222296"/>
    </source>
</evidence>
<dbReference type="RefSeq" id="WP_042905896.1">
    <property type="nucleotide sequence ID" value="NZ_CBCRUP010000003.1"/>
</dbReference>
<reference evidence="1" key="1">
    <citation type="submission" date="2023-04" db="EMBL/GenBank/DDBJ databases">
        <title>Molecular characterization of the Integrative and Conjugative elements harboring multidrug-resistance gene from Glaesserella (Haemophilus) parasuis.</title>
        <authorList>
            <person name="Che Y."/>
            <person name="Zhou L."/>
        </authorList>
    </citation>
    <scope>NUCLEOTIDE SEQUENCE</scope>
    <source>
        <strain evidence="1">Z44</strain>
    </source>
</reference>
<dbReference type="Proteomes" id="UP001222296">
    <property type="component" value="Chromosome"/>
</dbReference>
<gene>
    <name evidence="1" type="ORF">QBL01_06120</name>
</gene>
<dbReference type="EMBL" id="CP121769">
    <property type="protein sequence ID" value="WGE11134.1"/>
    <property type="molecule type" value="Genomic_DNA"/>
</dbReference>
<accession>A0A084EX62</accession>
<proteinExistence type="predicted"/>